<name>A0A0K6GU95_9NEIS</name>
<dbReference type="RefSeq" id="WP_054285726.1">
    <property type="nucleotide sequence ID" value="NZ_CYHA01000002.1"/>
</dbReference>
<reference evidence="3" key="1">
    <citation type="submission" date="2015-08" db="EMBL/GenBank/DDBJ databases">
        <authorList>
            <person name="Varghese N."/>
        </authorList>
    </citation>
    <scope>NUCLEOTIDE SEQUENCE [LARGE SCALE GENOMIC DNA]</scope>
    <source>
        <strain evidence="3">DSM 17901</strain>
    </source>
</reference>
<evidence type="ECO:0000313" key="3">
    <source>
        <dbReference type="Proteomes" id="UP000243535"/>
    </source>
</evidence>
<evidence type="ECO:0000313" key="2">
    <source>
        <dbReference type="EMBL" id="CUA82178.1"/>
    </source>
</evidence>
<feature type="signal peptide" evidence="1">
    <location>
        <begin position="1"/>
        <end position="27"/>
    </location>
</feature>
<proteinExistence type="predicted"/>
<keyword evidence="3" id="KW-1185">Reference proteome</keyword>
<feature type="chain" id="PRO_5005503335" evidence="1">
    <location>
        <begin position="28"/>
        <end position="154"/>
    </location>
</feature>
<protein>
    <submittedName>
        <fullName evidence="2">Outer membrane lipoprotein SlyB</fullName>
    </submittedName>
</protein>
<sequence>MKTLIRSAVLGTLVLGTLAGCASSDSAAVYSKSQMRQAQNVDFGTVVSVQPVRMEGRNNELLTMGGAALGGLAGSNVGRGTGAIAGSVAGAMIGGLGAQAAQRNIGGKTALEVTVRLDNGSRMISIVQEADVPLAPGQRVRVLTGGGNDRVVPM</sequence>
<dbReference type="AlphaFoldDB" id="A0A0K6GU95"/>
<dbReference type="EMBL" id="CYHA01000002">
    <property type="protein sequence ID" value="CUA82178.1"/>
    <property type="molecule type" value="Genomic_DNA"/>
</dbReference>
<dbReference type="PROSITE" id="PS51257">
    <property type="entry name" value="PROKAR_LIPOPROTEIN"/>
    <property type="match status" value="1"/>
</dbReference>
<keyword evidence="2" id="KW-0449">Lipoprotein</keyword>
<gene>
    <name evidence="2" type="ORF">Ga0061063_1042</name>
</gene>
<dbReference type="STRING" id="375574.GCA_001418035_00835"/>
<dbReference type="Proteomes" id="UP000243535">
    <property type="component" value="Unassembled WGS sequence"/>
</dbReference>
<accession>A0A0K6GU95</accession>
<dbReference type="OrthoDB" id="5298161at2"/>
<keyword evidence="1" id="KW-0732">Signal</keyword>
<evidence type="ECO:0000256" key="1">
    <source>
        <dbReference type="SAM" id="SignalP"/>
    </source>
</evidence>
<organism evidence="2 3">
    <name type="scientific">Gulbenkiania indica</name>
    <dbReference type="NCBI Taxonomy" id="375574"/>
    <lineage>
        <taxon>Bacteria</taxon>
        <taxon>Pseudomonadati</taxon>
        <taxon>Pseudomonadota</taxon>
        <taxon>Betaproteobacteria</taxon>
        <taxon>Neisseriales</taxon>
        <taxon>Chromobacteriaceae</taxon>
        <taxon>Gulbenkiania</taxon>
    </lineage>
</organism>